<keyword evidence="2" id="KW-1185">Reference proteome</keyword>
<dbReference type="Gene3D" id="3.80.10.10">
    <property type="entry name" value="Ribonuclease Inhibitor"/>
    <property type="match status" value="1"/>
</dbReference>
<evidence type="ECO:0000313" key="1">
    <source>
        <dbReference type="EMBL" id="KYR00924.1"/>
    </source>
</evidence>
<dbReference type="InterPro" id="IPR032675">
    <property type="entry name" value="LRR_dom_sf"/>
</dbReference>
<dbReference type="AlphaFoldDB" id="A0A152A3Y1"/>
<dbReference type="Proteomes" id="UP000076078">
    <property type="component" value="Unassembled WGS sequence"/>
</dbReference>
<accession>A0A152A3Y1</accession>
<dbReference type="EMBL" id="LODT01000013">
    <property type="protein sequence ID" value="KYR00924.1"/>
    <property type="molecule type" value="Genomic_DNA"/>
</dbReference>
<comment type="caution">
    <text evidence="1">The sequence shown here is derived from an EMBL/GenBank/DDBJ whole genome shotgun (WGS) entry which is preliminary data.</text>
</comment>
<proteinExistence type="predicted"/>
<name>A0A152A3Y1_TIELA</name>
<reference evidence="1 2" key="1">
    <citation type="submission" date="2015-12" db="EMBL/GenBank/DDBJ databases">
        <title>Dictyostelia acquired genes for synthesis and detection of signals that induce cell-type specialization by lateral gene transfer from prokaryotes.</title>
        <authorList>
            <person name="Gloeckner G."/>
            <person name="Schaap P."/>
        </authorList>
    </citation>
    <scope>NUCLEOTIDE SEQUENCE [LARGE SCALE GENOMIC DNA]</scope>
    <source>
        <strain evidence="1 2">TK</strain>
    </source>
</reference>
<sequence>MSKHEIRLPKLLYKCILEFCLEICQGQETVSFYRYFIGVMSLVSKEWYSVVNNIVFKRIRLKEHVGDFNYLLSLQKRGIRIDRVTCYINLFTSPQEINDYKLLDMINMWIYNHNLQSIAKVSPNGDYRYILVNESPLSIMEYNNFDLNLMSVITHDSCIKTSNTFTDKSIKEINQNRTLKTLEIRFTQYLRSPNIHFQLTTLTRLTISGNRNIYFEEYCHLVRDNRMLEKLHINIQNFYRDADEGCEYLERFRIDSVFTEDFVKHPNLKSASFQITDRYYQGEKLLGLVKLLNENNCIQSLSFYIDTMEQLEMELDISRVLSDPKYYIRNSTIRKLNILESPMGIEEGLPPLHFIYQLWQCKSALTSLINRFYENISISRNTAPSIISHHCNLTNLQFEFNQQIPIISDIICKLKHLKSITIDYNSNDQIDHQPFLKTISKCHQLDHIAIYSRNNIGRMLFREIVEMQHPTLKSLGVYILNYDDVISQKVLKSICQNHTLTDLSITHHYIPPKPFTELFTILRQKPNLQSFSYQVSAIPKEQKEVYTKEFLDYYSCKSSTTIYPEKLVFADIDLWDLFKRSLII</sequence>
<dbReference type="InParanoid" id="A0A152A3Y1"/>
<evidence type="ECO:0000313" key="2">
    <source>
        <dbReference type="Proteomes" id="UP000076078"/>
    </source>
</evidence>
<protein>
    <submittedName>
        <fullName evidence="1">Uncharacterized protein</fullName>
    </submittedName>
</protein>
<gene>
    <name evidence="1" type="ORF">DLAC_02988</name>
</gene>
<dbReference type="SUPFAM" id="SSF52047">
    <property type="entry name" value="RNI-like"/>
    <property type="match status" value="1"/>
</dbReference>
<organism evidence="1 2">
    <name type="scientific">Tieghemostelium lacteum</name>
    <name type="common">Slime mold</name>
    <name type="synonym">Dictyostelium lacteum</name>
    <dbReference type="NCBI Taxonomy" id="361077"/>
    <lineage>
        <taxon>Eukaryota</taxon>
        <taxon>Amoebozoa</taxon>
        <taxon>Evosea</taxon>
        <taxon>Eumycetozoa</taxon>
        <taxon>Dictyostelia</taxon>
        <taxon>Dictyosteliales</taxon>
        <taxon>Raperosteliaceae</taxon>
        <taxon>Tieghemostelium</taxon>
    </lineage>
</organism>